<dbReference type="SUPFAM" id="SSF48576">
    <property type="entry name" value="Terpenoid synthases"/>
    <property type="match status" value="1"/>
</dbReference>
<dbReference type="InterPro" id="IPR008949">
    <property type="entry name" value="Isoprenoid_synthase_dom_sf"/>
</dbReference>
<dbReference type="SFLD" id="SFLDG01018">
    <property type="entry name" value="Squalene/Phytoene_Synthase_Lik"/>
    <property type="match status" value="1"/>
</dbReference>
<accession>A0A160V9I9</accession>
<dbReference type="GO" id="GO:0046905">
    <property type="term" value="F:15-cis-phytoene synthase activity"/>
    <property type="evidence" value="ECO:0007669"/>
    <property type="project" value="UniProtKB-EC"/>
</dbReference>
<evidence type="ECO:0000313" key="2">
    <source>
        <dbReference type="EMBL" id="CUV02736.1"/>
    </source>
</evidence>
<reference evidence="2" key="1">
    <citation type="submission" date="2015-10" db="EMBL/GenBank/DDBJ databases">
        <authorList>
            <person name="Gilbert D.G."/>
        </authorList>
    </citation>
    <scope>NUCLEOTIDE SEQUENCE</scope>
</reference>
<organism evidence="2">
    <name type="scientific">hydrothermal vent metagenome</name>
    <dbReference type="NCBI Taxonomy" id="652676"/>
    <lineage>
        <taxon>unclassified sequences</taxon>
        <taxon>metagenomes</taxon>
        <taxon>ecological metagenomes</taxon>
    </lineage>
</organism>
<dbReference type="Pfam" id="PF00494">
    <property type="entry name" value="SQS_PSY"/>
    <property type="match status" value="1"/>
</dbReference>
<keyword evidence="1" id="KW-0472">Membrane</keyword>
<keyword evidence="2" id="KW-0808">Transferase</keyword>
<feature type="transmembrane region" description="Helical" evidence="1">
    <location>
        <begin position="326"/>
        <end position="345"/>
    </location>
</feature>
<gene>
    <name evidence="2" type="ORF">MGWOODY_Clf1402</name>
</gene>
<dbReference type="InterPro" id="IPR002060">
    <property type="entry name" value="Squ/phyt_synthse"/>
</dbReference>
<dbReference type="Gene3D" id="1.10.600.10">
    <property type="entry name" value="Farnesyl Diphosphate Synthase"/>
    <property type="match status" value="1"/>
</dbReference>
<dbReference type="SFLD" id="SFLDS00005">
    <property type="entry name" value="Isoprenoid_Synthase_Type_I"/>
    <property type="match status" value="1"/>
</dbReference>
<protein>
    <submittedName>
        <fullName evidence="2">Phytoene synthase</fullName>
        <ecNumber evidence="2">2.5.1.32</ecNumber>
    </submittedName>
</protein>
<sequence length="360" mass="39987">MPETTTPGELPSIDPARRNRLLKDVLKGVSRSFYLTLRILPKPLREPIGLAYLLARTADTIADRRQARFTGARLEVLVAFRAQVAGPPDSGVLEDITSNSLDSESSSEEQALFDSLIDSFALMESLDAADQEQVRRVVITLTEGIEMDLTVFPDADSGALAALPSGTDLDRYTYLVAGCVGEFWTAVTAAHTPSLKGLYLAEMSELGVRFGKALQLTNVLRDIPGDLRNGRCYLPADELAAAGLSPEDLLVSASEERAREVLVPWMRTALEHFEAAEEYLLAIPRRSVRLRLACLWPLILGLGTLARLARSGKWLDSDSTVKVSRIWVYRMMLISFLTVCSNRNLRRWIRALRRQVERSI</sequence>
<keyword evidence="1" id="KW-1133">Transmembrane helix</keyword>
<keyword evidence="1" id="KW-0812">Transmembrane</keyword>
<dbReference type="PANTHER" id="PTHR31480">
    <property type="entry name" value="BIFUNCTIONAL LYCOPENE CYCLASE/PHYTOENE SYNTHASE"/>
    <property type="match status" value="1"/>
</dbReference>
<dbReference type="AlphaFoldDB" id="A0A160V9I9"/>
<feature type="transmembrane region" description="Helical" evidence="1">
    <location>
        <begin position="288"/>
        <end position="306"/>
    </location>
</feature>
<name>A0A160V9I9_9ZZZZ</name>
<evidence type="ECO:0000256" key="1">
    <source>
        <dbReference type="SAM" id="Phobius"/>
    </source>
</evidence>
<dbReference type="EMBL" id="FAXA01000297">
    <property type="protein sequence ID" value="CUV02736.1"/>
    <property type="molecule type" value="Genomic_DNA"/>
</dbReference>
<proteinExistence type="predicted"/>
<dbReference type="EC" id="2.5.1.32" evidence="2"/>